<feature type="transmembrane region" description="Helical" evidence="18">
    <location>
        <begin position="133"/>
        <end position="164"/>
    </location>
</feature>
<dbReference type="Gene3D" id="3.40.50.2300">
    <property type="match status" value="1"/>
</dbReference>
<evidence type="ECO:0000256" key="6">
    <source>
        <dbReference type="ARBA" id="ARBA00022679"/>
    </source>
</evidence>
<feature type="transmembrane region" description="Helical" evidence="18">
    <location>
        <begin position="170"/>
        <end position="190"/>
    </location>
</feature>
<dbReference type="InterPro" id="IPR001789">
    <property type="entry name" value="Sig_transdc_resp-reg_receiver"/>
</dbReference>
<dbReference type="Pfam" id="PF05231">
    <property type="entry name" value="MASE1"/>
    <property type="match status" value="1"/>
</dbReference>
<dbReference type="SMART" id="SM00387">
    <property type="entry name" value="HATPase_c"/>
    <property type="match status" value="1"/>
</dbReference>
<evidence type="ECO:0000256" key="11">
    <source>
        <dbReference type="ARBA" id="ARBA00022989"/>
    </source>
</evidence>
<dbReference type="RefSeq" id="WP_164455678.1">
    <property type="nucleotide sequence ID" value="NZ_JAAIJQ010000105.1"/>
</dbReference>
<dbReference type="SMART" id="SM00448">
    <property type="entry name" value="REC"/>
    <property type="match status" value="1"/>
</dbReference>
<feature type="domain" description="PAC" evidence="22">
    <location>
        <begin position="418"/>
        <end position="474"/>
    </location>
</feature>
<dbReference type="InterPro" id="IPR013767">
    <property type="entry name" value="PAS_fold"/>
</dbReference>
<feature type="domain" description="PAS" evidence="21">
    <location>
        <begin position="475"/>
        <end position="547"/>
    </location>
</feature>
<protein>
    <recommendedName>
        <fullName evidence="15">Sensory/regulatory protein RpfC</fullName>
        <ecNumber evidence="3">2.7.13.3</ecNumber>
    </recommendedName>
</protein>
<evidence type="ECO:0000259" key="19">
    <source>
        <dbReference type="PROSITE" id="PS50109"/>
    </source>
</evidence>
<dbReference type="PROSITE" id="PS50109">
    <property type="entry name" value="HIS_KIN"/>
    <property type="match status" value="1"/>
</dbReference>
<evidence type="ECO:0000256" key="8">
    <source>
        <dbReference type="ARBA" id="ARBA00022741"/>
    </source>
</evidence>
<dbReference type="InterPro" id="IPR000014">
    <property type="entry name" value="PAS"/>
</dbReference>
<evidence type="ECO:0000256" key="1">
    <source>
        <dbReference type="ARBA" id="ARBA00000085"/>
    </source>
</evidence>
<dbReference type="FunFam" id="3.30.565.10:FF:000010">
    <property type="entry name" value="Sensor histidine kinase RcsC"/>
    <property type="match status" value="1"/>
</dbReference>
<keyword evidence="4" id="KW-1003">Cell membrane</keyword>
<dbReference type="InterPro" id="IPR000700">
    <property type="entry name" value="PAS-assoc_C"/>
</dbReference>
<evidence type="ECO:0000256" key="7">
    <source>
        <dbReference type="ARBA" id="ARBA00022692"/>
    </source>
</evidence>
<dbReference type="FunFam" id="1.10.287.130:FF:000002">
    <property type="entry name" value="Two-component osmosensing histidine kinase"/>
    <property type="match status" value="1"/>
</dbReference>
<gene>
    <name evidence="23" type="ORF">G3446_22955</name>
</gene>
<evidence type="ECO:0000313" key="24">
    <source>
        <dbReference type="Proteomes" id="UP000483379"/>
    </source>
</evidence>
<dbReference type="SMART" id="SM00388">
    <property type="entry name" value="HisKA"/>
    <property type="match status" value="1"/>
</dbReference>
<dbReference type="SUPFAM" id="SSF55785">
    <property type="entry name" value="PYP-like sensor domain (PAS domain)"/>
    <property type="match status" value="2"/>
</dbReference>
<dbReference type="AlphaFoldDB" id="A0A6M0K4K4"/>
<dbReference type="InterPro" id="IPR004358">
    <property type="entry name" value="Sig_transdc_His_kin-like_C"/>
</dbReference>
<keyword evidence="24" id="KW-1185">Reference proteome</keyword>
<dbReference type="InterPro" id="IPR036097">
    <property type="entry name" value="HisK_dim/P_sf"/>
</dbReference>
<keyword evidence="13 18" id="KW-0472">Membrane</keyword>
<evidence type="ECO:0000256" key="14">
    <source>
        <dbReference type="ARBA" id="ARBA00064003"/>
    </source>
</evidence>
<proteinExistence type="predicted"/>
<comment type="caution">
    <text evidence="23">The sequence shown here is derived from an EMBL/GenBank/DDBJ whole genome shotgun (WGS) entry which is preliminary data.</text>
</comment>
<comment type="catalytic activity">
    <reaction evidence="1">
        <text>ATP + protein L-histidine = ADP + protein N-phospho-L-histidine.</text>
        <dbReference type="EC" id="2.7.13.3"/>
    </reaction>
</comment>
<name>A0A6M0K4K4_9GAMM</name>
<keyword evidence="12" id="KW-0902">Two-component regulatory system</keyword>
<dbReference type="Pfam" id="PF00072">
    <property type="entry name" value="Response_reg"/>
    <property type="match status" value="1"/>
</dbReference>
<feature type="transmembrane region" description="Helical" evidence="18">
    <location>
        <begin position="21"/>
        <end position="42"/>
    </location>
</feature>
<dbReference type="SUPFAM" id="SSF47384">
    <property type="entry name" value="Homodimeric domain of signal transducing histidine kinase"/>
    <property type="match status" value="1"/>
</dbReference>
<dbReference type="Pfam" id="PF00989">
    <property type="entry name" value="PAS"/>
    <property type="match status" value="1"/>
</dbReference>
<dbReference type="CDD" id="cd00082">
    <property type="entry name" value="HisKA"/>
    <property type="match status" value="1"/>
</dbReference>
<dbReference type="PRINTS" id="PR00344">
    <property type="entry name" value="BCTRLSENSOR"/>
</dbReference>
<dbReference type="PANTHER" id="PTHR43047">
    <property type="entry name" value="TWO-COMPONENT HISTIDINE PROTEIN KINASE"/>
    <property type="match status" value="1"/>
</dbReference>
<feature type="modified residue" description="4-aspartylphosphate" evidence="16">
    <location>
        <position position="933"/>
    </location>
</feature>
<feature type="transmembrane region" description="Helical" evidence="18">
    <location>
        <begin position="256"/>
        <end position="275"/>
    </location>
</feature>
<dbReference type="EMBL" id="JAAIJQ010000105">
    <property type="protein sequence ID" value="NEV64692.1"/>
    <property type="molecule type" value="Genomic_DNA"/>
</dbReference>
<evidence type="ECO:0000259" key="20">
    <source>
        <dbReference type="PROSITE" id="PS50110"/>
    </source>
</evidence>
<dbReference type="CDD" id="cd17546">
    <property type="entry name" value="REC_hyHK_CKI1_RcsC-like"/>
    <property type="match status" value="1"/>
</dbReference>
<dbReference type="PANTHER" id="PTHR43047:SF72">
    <property type="entry name" value="OSMOSENSING HISTIDINE PROTEIN KINASE SLN1"/>
    <property type="match status" value="1"/>
</dbReference>
<evidence type="ECO:0000256" key="2">
    <source>
        <dbReference type="ARBA" id="ARBA00004651"/>
    </source>
</evidence>
<dbReference type="Pfam" id="PF02518">
    <property type="entry name" value="HATPase_c"/>
    <property type="match status" value="1"/>
</dbReference>
<evidence type="ECO:0000256" key="3">
    <source>
        <dbReference type="ARBA" id="ARBA00012438"/>
    </source>
</evidence>
<dbReference type="InterPro" id="IPR007895">
    <property type="entry name" value="MASE1"/>
</dbReference>
<dbReference type="GO" id="GO:0006355">
    <property type="term" value="P:regulation of DNA-templated transcription"/>
    <property type="evidence" value="ECO:0007669"/>
    <property type="project" value="InterPro"/>
</dbReference>
<keyword evidence="17" id="KW-0175">Coiled coil</keyword>
<dbReference type="NCBIfam" id="TIGR00229">
    <property type="entry name" value="sensory_box"/>
    <property type="match status" value="2"/>
</dbReference>
<keyword evidence="7 18" id="KW-0812">Transmembrane</keyword>
<keyword evidence="8" id="KW-0547">Nucleotide-binding</keyword>
<feature type="domain" description="PAC" evidence="22">
    <location>
        <begin position="549"/>
        <end position="600"/>
    </location>
</feature>
<evidence type="ECO:0000259" key="21">
    <source>
        <dbReference type="PROSITE" id="PS50112"/>
    </source>
</evidence>
<evidence type="ECO:0000259" key="22">
    <source>
        <dbReference type="PROSITE" id="PS50113"/>
    </source>
</evidence>
<dbReference type="InterPro" id="IPR003661">
    <property type="entry name" value="HisK_dim/P_dom"/>
</dbReference>
<evidence type="ECO:0000256" key="17">
    <source>
        <dbReference type="SAM" id="Coils"/>
    </source>
</evidence>
<evidence type="ECO:0000313" key="23">
    <source>
        <dbReference type="EMBL" id="NEV64692.1"/>
    </source>
</evidence>
<dbReference type="GO" id="GO:0000155">
    <property type="term" value="F:phosphorelay sensor kinase activity"/>
    <property type="evidence" value="ECO:0007669"/>
    <property type="project" value="InterPro"/>
</dbReference>
<feature type="coiled-coil region" evidence="17">
    <location>
        <begin position="591"/>
        <end position="629"/>
    </location>
</feature>
<feature type="domain" description="PAS" evidence="21">
    <location>
        <begin position="341"/>
        <end position="386"/>
    </location>
</feature>
<organism evidence="23 24">
    <name type="scientific">Thiorhodococcus minor</name>
    <dbReference type="NCBI Taxonomy" id="57489"/>
    <lineage>
        <taxon>Bacteria</taxon>
        <taxon>Pseudomonadati</taxon>
        <taxon>Pseudomonadota</taxon>
        <taxon>Gammaproteobacteria</taxon>
        <taxon>Chromatiales</taxon>
        <taxon>Chromatiaceae</taxon>
        <taxon>Thiorhodococcus</taxon>
    </lineage>
</organism>
<reference evidence="23 24" key="1">
    <citation type="submission" date="2020-02" db="EMBL/GenBank/DDBJ databases">
        <title>Genome sequences of Thiorhodococcus mannitoliphagus and Thiorhodococcus minor, purple sulfur photosynthetic bacteria in the gammaproteobacterial family, Chromatiaceae.</title>
        <authorList>
            <person name="Aviles F.A."/>
            <person name="Meyer T.E."/>
            <person name="Kyndt J.A."/>
        </authorList>
    </citation>
    <scope>NUCLEOTIDE SEQUENCE [LARGE SCALE GENOMIC DNA]</scope>
    <source>
        <strain evidence="23 24">DSM 11518</strain>
    </source>
</reference>
<dbReference type="Gene3D" id="3.30.565.10">
    <property type="entry name" value="Histidine kinase-like ATPase, C-terminal domain"/>
    <property type="match status" value="1"/>
</dbReference>
<dbReference type="Pfam" id="PF08447">
    <property type="entry name" value="PAS_3"/>
    <property type="match status" value="1"/>
</dbReference>
<evidence type="ECO:0000256" key="10">
    <source>
        <dbReference type="ARBA" id="ARBA00022840"/>
    </source>
</evidence>
<dbReference type="SUPFAM" id="SSF55874">
    <property type="entry name" value="ATPase domain of HSP90 chaperone/DNA topoisomerase II/histidine kinase"/>
    <property type="match status" value="1"/>
</dbReference>
<dbReference type="PROSITE" id="PS50110">
    <property type="entry name" value="RESPONSE_REGULATORY"/>
    <property type="match status" value="1"/>
</dbReference>
<dbReference type="InterPro" id="IPR011006">
    <property type="entry name" value="CheY-like_superfamily"/>
</dbReference>
<dbReference type="PROSITE" id="PS50112">
    <property type="entry name" value="PAS"/>
    <property type="match status" value="2"/>
</dbReference>
<evidence type="ECO:0000256" key="18">
    <source>
        <dbReference type="SAM" id="Phobius"/>
    </source>
</evidence>
<dbReference type="EC" id="2.7.13.3" evidence="3"/>
<dbReference type="Pfam" id="PF00512">
    <property type="entry name" value="HisKA"/>
    <property type="match status" value="1"/>
</dbReference>
<feature type="transmembrane region" description="Helical" evidence="18">
    <location>
        <begin position="287"/>
        <end position="306"/>
    </location>
</feature>
<dbReference type="InterPro" id="IPR036890">
    <property type="entry name" value="HATPase_C_sf"/>
</dbReference>
<dbReference type="PROSITE" id="PS50113">
    <property type="entry name" value="PAC"/>
    <property type="match status" value="2"/>
</dbReference>
<feature type="domain" description="Response regulatory" evidence="20">
    <location>
        <begin position="884"/>
        <end position="969"/>
    </location>
</feature>
<comment type="subunit">
    <text evidence="14">At low DSF concentrations, interacts with RpfF.</text>
</comment>
<dbReference type="GO" id="GO:0009927">
    <property type="term" value="F:histidine phosphotransfer kinase activity"/>
    <property type="evidence" value="ECO:0007669"/>
    <property type="project" value="TreeGrafter"/>
</dbReference>
<feature type="domain" description="Histidine kinase" evidence="19">
    <location>
        <begin position="636"/>
        <end position="856"/>
    </location>
</feature>
<feature type="transmembrane region" description="Helical" evidence="18">
    <location>
        <begin position="54"/>
        <end position="77"/>
    </location>
</feature>
<dbReference type="InterPro" id="IPR003594">
    <property type="entry name" value="HATPase_dom"/>
</dbReference>
<accession>A0A6M0K4K4</accession>
<dbReference type="Gene3D" id="1.10.287.130">
    <property type="match status" value="1"/>
</dbReference>
<evidence type="ECO:0000256" key="4">
    <source>
        <dbReference type="ARBA" id="ARBA00022475"/>
    </source>
</evidence>
<dbReference type="InterPro" id="IPR005467">
    <property type="entry name" value="His_kinase_dom"/>
</dbReference>
<dbReference type="Gene3D" id="3.30.450.20">
    <property type="entry name" value="PAS domain"/>
    <property type="match status" value="2"/>
</dbReference>
<feature type="transmembrane region" description="Helical" evidence="18">
    <location>
        <begin position="202"/>
        <end position="220"/>
    </location>
</feature>
<evidence type="ECO:0000256" key="15">
    <source>
        <dbReference type="ARBA" id="ARBA00068150"/>
    </source>
</evidence>
<dbReference type="GO" id="GO:0005886">
    <property type="term" value="C:plasma membrane"/>
    <property type="evidence" value="ECO:0007669"/>
    <property type="project" value="UniProtKB-SubCell"/>
</dbReference>
<dbReference type="Proteomes" id="UP000483379">
    <property type="component" value="Unassembled WGS sequence"/>
</dbReference>
<sequence>MRPFRSARGWLDPQIARQWRESLILALLYVVTAKIGQTLAIAPGNVTPVWIPSGIILVAVLLRGPWIWPGIFIGAFIGNVSAYLEPTSVEAVVRALAAGTANGTGDVLCALTGAWLIRRTTGTGYPFSRAKHVVAFILLGAGLASSLSALFGVTGLCATGFVPWERYWEVFATWWTGDGVGALILTPLILSWHRDRALPRPLYEILLYGLVLSAATFYGLGLLAQAPGILGLLILLPLTMWSTFRFDARITFSSVFFIAGSAILSRVTQGSLFAASDLNHSLIELQLFVSILAIAVYIQQSLVDALSRIERRLRLANEGLEDTVRERTLALQAKTDALQASEARLRALIDSLDSGVVVHAPDTRILLANPAATDLLGLSESSMLGKLADDERWRFIEESGQPMELAQYPVSQVLATGAPLKNQLVGAIPPGLSQVTWLLVNGSPVMSPEGALVEIMVTFVDVSELKRSEQALRESEERYRSLVESSPDIVYSFSEKRGGLFWSARAEEVLGYPIGQLQADPLLWGSSIHPEDRPRVQAAITAFADGVAFDLEYRIQDRNGRWHWLHDRAIQRRVIGDEVIIDGLASDITARKALEAELRAYRQHLEDLVAQKTQELVQAKEQAEAANVAKSTFLANMSHEIRTPLNAVIGMTHLMRRDGITSVQRERLDKIEVAGHHLLEIIEAILDLSKIEAGKLSLEETEVHVDVILRHLVSILSDRVTTKGLKLRVKLQPLPPYLRGDPTRIRQALLNYATNAVKFTETGSITLRVLLEADLGDSVLVRFEVEDTGIGIAPEHIPQLFAEFQQADSSITRRHGGTGLGLALTKRLAQMMGGDAGVDSTLGVGSIFWFTLRLLRGAPPTVVTEAVARPEDQADLIQACAGRRILIVEDEPINREVTLELIADLKLIVDTAENGAEALALVRKNRYDAILMDMQMPVMGGLESTRRIRLSAVSEFDGYTIGLADGSQR</sequence>
<evidence type="ECO:0000256" key="5">
    <source>
        <dbReference type="ARBA" id="ARBA00022553"/>
    </source>
</evidence>
<keyword evidence="9" id="KW-0418">Kinase</keyword>
<keyword evidence="11 18" id="KW-1133">Transmembrane helix</keyword>
<evidence type="ECO:0000256" key="16">
    <source>
        <dbReference type="PROSITE-ProRule" id="PRU00169"/>
    </source>
</evidence>
<evidence type="ECO:0000256" key="12">
    <source>
        <dbReference type="ARBA" id="ARBA00023012"/>
    </source>
</evidence>
<dbReference type="CDD" id="cd00130">
    <property type="entry name" value="PAS"/>
    <property type="match status" value="2"/>
</dbReference>
<comment type="subcellular location">
    <subcellularLocation>
        <location evidence="2">Cell membrane</location>
        <topology evidence="2">Multi-pass membrane protein</topology>
    </subcellularLocation>
</comment>
<dbReference type="GO" id="GO:0005524">
    <property type="term" value="F:ATP binding"/>
    <property type="evidence" value="ECO:0007669"/>
    <property type="project" value="UniProtKB-KW"/>
</dbReference>
<keyword evidence="5 16" id="KW-0597">Phosphoprotein</keyword>
<dbReference type="InterPro" id="IPR035965">
    <property type="entry name" value="PAS-like_dom_sf"/>
</dbReference>
<keyword evidence="10" id="KW-0067">ATP-binding</keyword>
<dbReference type="CDD" id="cd16922">
    <property type="entry name" value="HATPase_EvgS-ArcB-TorS-like"/>
    <property type="match status" value="1"/>
</dbReference>
<evidence type="ECO:0000256" key="13">
    <source>
        <dbReference type="ARBA" id="ARBA00023136"/>
    </source>
</evidence>
<evidence type="ECO:0000256" key="9">
    <source>
        <dbReference type="ARBA" id="ARBA00022777"/>
    </source>
</evidence>
<dbReference type="SMART" id="SM00091">
    <property type="entry name" value="PAS"/>
    <property type="match status" value="2"/>
</dbReference>
<keyword evidence="6" id="KW-0808">Transferase</keyword>
<dbReference type="InterPro" id="IPR013655">
    <property type="entry name" value="PAS_fold_3"/>
</dbReference>
<dbReference type="SUPFAM" id="SSF52172">
    <property type="entry name" value="CheY-like"/>
    <property type="match status" value="1"/>
</dbReference>